<dbReference type="EMBL" id="CP042430">
    <property type="protein sequence ID" value="QEC49244.1"/>
    <property type="molecule type" value="Genomic_DNA"/>
</dbReference>
<dbReference type="HAMAP" id="MF_00201">
    <property type="entry name" value="RecO"/>
    <property type="match status" value="1"/>
</dbReference>
<dbReference type="NCBIfam" id="TIGR00613">
    <property type="entry name" value="reco"/>
    <property type="match status" value="1"/>
</dbReference>
<dbReference type="RefSeq" id="WP_146921607.1">
    <property type="nucleotide sequence ID" value="NZ_CP042430.1"/>
</dbReference>
<dbReference type="Pfam" id="PF02565">
    <property type="entry name" value="RecO_C"/>
    <property type="match status" value="1"/>
</dbReference>
<keyword evidence="11" id="KW-1185">Reference proteome</keyword>
<dbReference type="OrthoDB" id="9812244at2"/>
<reference evidence="10 11" key="1">
    <citation type="journal article" date="2018" name="J. Microbiol.">
        <title>Baekduia soli gen. nov., sp. nov., a novel bacterium isolated from the soil of Baekdu Mountain and proposal of a novel family name, Baekduiaceae fam. nov.</title>
        <authorList>
            <person name="An D.S."/>
            <person name="Siddiqi M.Z."/>
            <person name="Kim K.H."/>
            <person name="Yu H.S."/>
            <person name="Im W.T."/>
        </authorList>
    </citation>
    <scope>NUCLEOTIDE SEQUENCE [LARGE SCALE GENOMIC DNA]</scope>
    <source>
        <strain evidence="10 11">BR7-21</strain>
    </source>
</reference>
<dbReference type="InterPro" id="IPR012340">
    <property type="entry name" value="NA-bd_OB-fold"/>
</dbReference>
<name>A0A5B8U850_9ACTN</name>
<comment type="function">
    <text evidence="1 8">Involved in DNA repair and RecF pathway recombination.</text>
</comment>
<gene>
    <name evidence="8 10" type="primary">recO</name>
    <name evidence="10" type="ORF">FSW04_17780</name>
</gene>
<evidence type="ECO:0000256" key="8">
    <source>
        <dbReference type="HAMAP-Rule" id="MF_00201"/>
    </source>
</evidence>
<evidence type="ECO:0000256" key="2">
    <source>
        <dbReference type="ARBA" id="ARBA00007452"/>
    </source>
</evidence>
<dbReference type="Pfam" id="PF11967">
    <property type="entry name" value="RecO_N"/>
    <property type="match status" value="1"/>
</dbReference>
<evidence type="ECO:0000313" key="10">
    <source>
        <dbReference type="EMBL" id="QEC49244.1"/>
    </source>
</evidence>
<dbReference type="InterPro" id="IPR003717">
    <property type="entry name" value="RecO"/>
</dbReference>
<keyword evidence="6 8" id="KW-0234">DNA repair</keyword>
<dbReference type="InterPro" id="IPR022572">
    <property type="entry name" value="DNA_rep/recomb_RecO_N"/>
</dbReference>
<evidence type="ECO:0000256" key="6">
    <source>
        <dbReference type="ARBA" id="ARBA00023204"/>
    </source>
</evidence>
<evidence type="ECO:0000259" key="9">
    <source>
        <dbReference type="Pfam" id="PF11967"/>
    </source>
</evidence>
<comment type="similarity">
    <text evidence="2 8">Belongs to the RecO family.</text>
</comment>
<evidence type="ECO:0000256" key="5">
    <source>
        <dbReference type="ARBA" id="ARBA00023172"/>
    </source>
</evidence>
<protein>
    <recommendedName>
        <fullName evidence="3 8">DNA repair protein RecO</fullName>
    </recommendedName>
    <alternativeName>
        <fullName evidence="7 8">Recombination protein O</fullName>
    </alternativeName>
</protein>
<evidence type="ECO:0000256" key="7">
    <source>
        <dbReference type="ARBA" id="ARBA00033409"/>
    </source>
</evidence>
<dbReference type="GO" id="GO:0006302">
    <property type="term" value="P:double-strand break repair"/>
    <property type="evidence" value="ECO:0007669"/>
    <property type="project" value="TreeGrafter"/>
</dbReference>
<keyword evidence="5 8" id="KW-0233">DNA recombination</keyword>
<evidence type="ECO:0000256" key="4">
    <source>
        <dbReference type="ARBA" id="ARBA00022763"/>
    </source>
</evidence>
<dbReference type="SUPFAM" id="SSF57863">
    <property type="entry name" value="ArfGap/RecO-like zinc finger"/>
    <property type="match status" value="1"/>
</dbReference>
<dbReference type="InterPro" id="IPR042242">
    <property type="entry name" value="RecO_C"/>
</dbReference>
<dbReference type="GO" id="GO:0006310">
    <property type="term" value="P:DNA recombination"/>
    <property type="evidence" value="ECO:0007669"/>
    <property type="project" value="UniProtKB-UniRule"/>
</dbReference>
<dbReference type="AlphaFoldDB" id="A0A5B8U850"/>
<organism evidence="10 11">
    <name type="scientific">Baekduia soli</name>
    <dbReference type="NCBI Taxonomy" id="496014"/>
    <lineage>
        <taxon>Bacteria</taxon>
        <taxon>Bacillati</taxon>
        <taxon>Actinomycetota</taxon>
        <taxon>Thermoleophilia</taxon>
        <taxon>Solirubrobacterales</taxon>
        <taxon>Baekduiaceae</taxon>
        <taxon>Baekduia</taxon>
    </lineage>
</organism>
<evidence type="ECO:0000256" key="3">
    <source>
        <dbReference type="ARBA" id="ARBA00021310"/>
    </source>
</evidence>
<dbReference type="PANTHER" id="PTHR33991:SF1">
    <property type="entry name" value="DNA REPAIR PROTEIN RECO"/>
    <property type="match status" value="1"/>
</dbReference>
<dbReference type="SUPFAM" id="SSF50249">
    <property type="entry name" value="Nucleic acid-binding proteins"/>
    <property type="match status" value="1"/>
</dbReference>
<proteinExistence type="inferred from homology"/>
<dbReference type="InterPro" id="IPR037278">
    <property type="entry name" value="ARFGAP/RecO"/>
</dbReference>
<evidence type="ECO:0000256" key="1">
    <source>
        <dbReference type="ARBA" id="ARBA00003065"/>
    </source>
</evidence>
<dbReference type="KEGG" id="bsol:FSW04_17780"/>
<dbReference type="PANTHER" id="PTHR33991">
    <property type="entry name" value="DNA REPAIR PROTEIN RECO"/>
    <property type="match status" value="1"/>
</dbReference>
<evidence type="ECO:0000313" key="11">
    <source>
        <dbReference type="Proteomes" id="UP000321805"/>
    </source>
</evidence>
<dbReference type="GO" id="GO:0043590">
    <property type="term" value="C:bacterial nucleoid"/>
    <property type="evidence" value="ECO:0007669"/>
    <property type="project" value="TreeGrafter"/>
</dbReference>
<dbReference type="Gene3D" id="1.20.1440.120">
    <property type="entry name" value="Recombination protein O, C-terminal domain"/>
    <property type="match status" value="1"/>
</dbReference>
<keyword evidence="4 8" id="KW-0227">DNA damage</keyword>
<dbReference type="Gene3D" id="2.40.50.140">
    <property type="entry name" value="Nucleic acid-binding proteins"/>
    <property type="match status" value="1"/>
</dbReference>
<sequence>MPGALKTDAIVLRSMRFGEADRILHLYSVDRGRISAIAKGVRKTRSRFGGRLEPFVHVRLVLHQGRSDLLTVTGAETIDAHARLRDHGAALDGAGRACDAVARLFEDAEPHPPVFHLLSNQLSVLEADPGRATLANQLAFRLKLLVAAGLAPQLAACATCGEREHLVGFSGAAGGVVCGGCEAGSFPLDAESHAFLTEALGRRLADTPPGSPRALRQAERAIADTVEHHAHVRWRAASPG</sequence>
<feature type="domain" description="DNA replication/recombination mediator RecO N-terminal" evidence="9">
    <location>
        <begin position="5"/>
        <end position="79"/>
    </location>
</feature>
<dbReference type="Proteomes" id="UP000321805">
    <property type="component" value="Chromosome"/>
</dbReference>
<accession>A0A5B8U850</accession>